<dbReference type="AlphaFoldDB" id="A0A089MU28"/>
<evidence type="ECO:0008006" key="9">
    <source>
        <dbReference type="Google" id="ProtNLM"/>
    </source>
</evidence>
<feature type="modified residue" description="4-aspartylphosphate" evidence="4">
    <location>
        <position position="55"/>
    </location>
</feature>
<evidence type="ECO:0000256" key="4">
    <source>
        <dbReference type="PROSITE-ProRule" id="PRU00169"/>
    </source>
</evidence>
<evidence type="ECO:0000259" key="5">
    <source>
        <dbReference type="PROSITE" id="PS01124"/>
    </source>
</evidence>
<evidence type="ECO:0000256" key="1">
    <source>
        <dbReference type="ARBA" id="ARBA00023015"/>
    </source>
</evidence>
<keyword evidence="8" id="KW-1185">Reference proteome</keyword>
<dbReference type="SUPFAM" id="SSF52172">
    <property type="entry name" value="CheY-like"/>
    <property type="match status" value="1"/>
</dbReference>
<dbReference type="PROSITE" id="PS01124">
    <property type="entry name" value="HTH_ARAC_FAMILY_2"/>
    <property type="match status" value="1"/>
</dbReference>
<dbReference type="InterPro" id="IPR018060">
    <property type="entry name" value="HTH_AraC"/>
</dbReference>
<dbReference type="PRINTS" id="PR00032">
    <property type="entry name" value="HTHARAC"/>
</dbReference>
<sequence>MRKLLIVDDEKNIRRGLQAMIEREYKDVYDIRLACDAFEALDILKSENIDLLITDIRMPEMDGIGLIKSIQDFNLKPVIVIVSGYDDFSYAKAAIRYEVKEYLLKPVIREELAAAIKRAEEELVRRAEVIDALSASSEQREEYMESQLNYYAGYPSAEAEEVRERLAQLELDWMDHGFHTVIIKYAGDVQAIGTITFKAQIHALIEQLQPAFHFRFVRFFDRNSHAVILTEGALAAPIITGQLMQADSHLNIAVSGLNYGMEKLYSAYEEAAVSLKHTFMLPAPGIVTFEEICLKDSGYQVPVDTIKRVANMLGSGRETEMLRLLHEILDAADISPKNIGYLEGISRALNEIVFNQSIQLYGKEESAEMLQRYNKVSDLYQFSCFQDYYREAESLFLLLDDYLHTLKSVQMDNKEMKKALQYIQENYAQNINMTIISNLVSFNYSYFSQAFREYTGENFVNYLKKYRIGKAKQLLQTTDDMIYEIAKNSGFENTKNFNRVFKESEGVSPVEYRNQQKVLSAPKDQ</sequence>
<dbReference type="SMART" id="SM00448">
    <property type="entry name" value="REC"/>
    <property type="match status" value="1"/>
</dbReference>
<gene>
    <name evidence="7" type="ORF">PBOR_25560</name>
</gene>
<dbReference type="PANTHER" id="PTHR43280:SF10">
    <property type="entry name" value="REGULATORY PROTEIN POCR"/>
    <property type="match status" value="1"/>
</dbReference>
<dbReference type="Gene3D" id="3.40.50.2300">
    <property type="match status" value="1"/>
</dbReference>
<feature type="domain" description="HTH araC/xylS-type" evidence="5">
    <location>
        <begin position="417"/>
        <end position="515"/>
    </location>
</feature>
<dbReference type="Gene3D" id="1.10.10.60">
    <property type="entry name" value="Homeodomain-like"/>
    <property type="match status" value="2"/>
</dbReference>
<feature type="domain" description="Response regulatory" evidence="6">
    <location>
        <begin position="3"/>
        <end position="120"/>
    </location>
</feature>
<dbReference type="CDD" id="cd17536">
    <property type="entry name" value="REC_YesN-like"/>
    <property type="match status" value="1"/>
</dbReference>
<proteinExistence type="predicted"/>
<dbReference type="GO" id="GO:0003700">
    <property type="term" value="F:DNA-binding transcription factor activity"/>
    <property type="evidence" value="ECO:0007669"/>
    <property type="project" value="InterPro"/>
</dbReference>
<organism evidence="7 8">
    <name type="scientific">Paenibacillus borealis</name>
    <dbReference type="NCBI Taxonomy" id="160799"/>
    <lineage>
        <taxon>Bacteria</taxon>
        <taxon>Bacillati</taxon>
        <taxon>Bacillota</taxon>
        <taxon>Bacilli</taxon>
        <taxon>Bacillales</taxon>
        <taxon>Paenibacillaceae</taxon>
        <taxon>Paenibacillus</taxon>
    </lineage>
</organism>
<dbReference type="PANTHER" id="PTHR43280">
    <property type="entry name" value="ARAC-FAMILY TRANSCRIPTIONAL REGULATOR"/>
    <property type="match status" value="1"/>
</dbReference>
<dbReference type="SUPFAM" id="SSF46689">
    <property type="entry name" value="Homeodomain-like"/>
    <property type="match status" value="2"/>
</dbReference>
<protein>
    <recommendedName>
        <fullName evidence="9">AraC family transcriptional regulator</fullName>
    </recommendedName>
</protein>
<dbReference type="GO" id="GO:0000160">
    <property type="term" value="P:phosphorelay signal transduction system"/>
    <property type="evidence" value="ECO:0007669"/>
    <property type="project" value="InterPro"/>
</dbReference>
<dbReference type="SMART" id="SM00342">
    <property type="entry name" value="HTH_ARAC"/>
    <property type="match status" value="1"/>
</dbReference>
<dbReference type="Proteomes" id="UP000029518">
    <property type="component" value="Chromosome"/>
</dbReference>
<dbReference type="InterPro" id="IPR011006">
    <property type="entry name" value="CheY-like_superfamily"/>
</dbReference>
<dbReference type="OrthoDB" id="342399at2"/>
<dbReference type="KEGG" id="pbd:PBOR_25560"/>
<evidence type="ECO:0000256" key="2">
    <source>
        <dbReference type="ARBA" id="ARBA00023125"/>
    </source>
</evidence>
<dbReference type="Pfam" id="PF12833">
    <property type="entry name" value="HTH_18"/>
    <property type="match status" value="1"/>
</dbReference>
<name>A0A089MU28_PAEBO</name>
<evidence type="ECO:0000256" key="3">
    <source>
        <dbReference type="ARBA" id="ARBA00023163"/>
    </source>
</evidence>
<dbReference type="InterPro" id="IPR020449">
    <property type="entry name" value="Tscrpt_reg_AraC-type_HTH"/>
</dbReference>
<keyword evidence="3" id="KW-0804">Transcription</keyword>
<dbReference type="InterPro" id="IPR009057">
    <property type="entry name" value="Homeodomain-like_sf"/>
</dbReference>
<dbReference type="Pfam" id="PF00072">
    <property type="entry name" value="Response_reg"/>
    <property type="match status" value="1"/>
</dbReference>
<keyword evidence="1" id="KW-0805">Transcription regulation</keyword>
<dbReference type="InterPro" id="IPR001789">
    <property type="entry name" value="Sig_transdc_resp-reg_receiver"/>
</dbReference>
<dbReference type="RefSeq" id="WP_042216240.1">
    <property type="nucleotide sequence ID" value="NZ_CP009285.1"/>
</dbReference>
<reference evidence="7" key="1">
    <citation type="submission" date="2014-08" db="EMBL/GenBank/DDBJ databases">
        <title>Comparative genomics of the Paenibacillus odorifer group.</title>
        <authorList>
            <person name="den Bakker H.C."/>
            <person name="Tsai Y.-C.Y.-C."/>
            <person name="Martin N."/>
            <person name="Korlach J."/>
            <person name="Wiedmann M."/>
        </authorList>
    </citation>
    <scope>NUCLEOTIDE SEQUENCE [LARGE SCALE GENOMIC DNA]</scope>
    <source>
        <strain evidence="7">DSM 13188</strain>
    </source>
</reference>
<accession>A0A089MU28</accession>
<dbReference type="PROSITE" id="PS50110">
    <property type="entry name" value="RESPONSE_REGULATORY"/>
    <property type="match status" value="1"/>
</dbReference>
<keyword evidence="4" id="KW-0597">Phosphoprotein</keyword>
<evidence type="ECO:0000259" key="6">
    <source>
        <dbReference type="PROSITE" id="PS50110"/>
    </source>
</evidence>
<evidence type="ECO:0000313" key="7">
    <source>
        <dbReference type="EMBL" id="AIQ59944.1"/>
    </source>
</evidence>
<dbReference type="HOGENOM" id="CLU_000445_5_0_9"/>
<evidence type="ECO:0000313" key="8">
    <source>
        <dbReference type="Proteomes" id="UP000029518"/>
    </source>
</evidence>
<dbReference type="GO" id="GO:0043565">
    <property type="term" value="F:sequence-specific DNA binding"/>
    <property type="evidence" value="ECO:0007669"/>
    <property type="project" value="InterPro"/>
</dbReference>
<keyword evidence="2" id="KW-0238">DNA-binding</keyword>
<dbReference type="EMBL" id="CP009285">
    <property type="protein sequence ID" value="AIQ59944.1"/>
    <property type="molecule type" value="Genomic_DNA"/>
</dbReference>